<dbReference type="NCBIfam" id="TIGR01979">
    <property type="entry name" value="sufS"/>
    <property type="match status" value="1"/>
</dbReference>
<keyword evidence="4 8" id="KW-0808">Transferase</keyword>
<name>A0A4V6Z2F9_9SPHI</name>
<dbReference type="PANTHER" id="PTHR43586:SF8">
    <property type="entry name" value="CYSTEINE DESULFURASE 1, CHLOROPLASTIC"/>
    <property type="match status" value="1"/>
</dbReference>
<dbReference type="InterPro" id="IPR015424">
    <property type="entry name" value="PyrdxlP-dep_Trfase"/>
</dbReference>
<dbReference type="Proteomes" id="UP000308196">
    <property type="component" value="Chromosome"/>
</dbReference>
<comment type="cofactor">
    <cofactor evidence="1 7">
        <name>pyridoxal 5'-phosphate</name>
        <dbReference type="ChEBI" id="CHEBI:597326"/>
    </cofactor>
</comment>
<evidence type="ECO:0000256" key="7">
    <source>
        <dbReference type="RuleBase" id="RU004504"/>
    </source>
</evidence>
<dbReference type="PROSITE" id="PS00595">
    <property type="entry name" value="AA_TRANSFER_CLASS_5"/>
    <property type="match status" value="1"/>
</dbReference>
<reference evidence="10 11" key="1">
    <citation type="submission" date="2019-05" db="EMBL/GenBank/DDBJ databases">
        <authorList>
            <consortium name="Pathogen Informatics"/>
        </authorList>
    </citation>
    <scope>NUCLEOTIDE SEQUENCE [LARGE SCALE GENOMIC DNA]</scope>
    <source>
        <strain evidence="10 11">NCTC11429</strain>
    </source>
</reference>
<dbReference type="RefSeq" id="WP_028071329.1">
    <property type="nucleotide sequence ID" value="NZ_CP162525.1"/>
</dbReference>
<dbReference type="InterPro" id="IPR000192">
    <property type="entry name" value="Aminotrans_V_dom"/>
</dbReference>
<evidence type="ECO:0000256" key="2">
    <source>
        <dbReference type="ARBA" id="ARBA00002824"/>
    </source>
</evidence>
<dbReference type="Gene3D" id="3.40.640.10">
    <property type="entry name" value="Type I PLP-dependent aspartate aminotransferase-like (Major domain)"/>
    <property type="match status" value="1"/>
</dbReference>
<evidence type="ECO:0000259" key="9">
    <source>
        <dbReference type="Pfam" id="PF00266"/>
    </source>
</evidence>
<dbReference type="KEGG" id="stha:NCTC11429_00602"/>
<dbReference type="EC" id="2.8.1.7" evidence="8"/>
<dbReference type="InterPro" id="IPR016454">
    <property type="entry name" value="Cysteine_dSase"/>
</dbReference>
<sequence length="407" mass="45134">METYNIDKIRADFPILKREVNGKPLVYLDNGATTQKPVSVINSIAHYYSDMNSNVHRGVHYLSQISTDAFEVTRRKIQFFINAPEDRQVIITKGTTDSINLVATCYGRAFIQEGEEIILSAMEHHSNIVPWQMLCDEKGCKIRVIPMNDKGELDMDAYRGLFNERTKLVAVTYVSNALGTINPVKEMISIAHAHGAVVLVDAAQAIQHIQVDVQDLDVDFLAFSGHKMYGPTGVGVLYGKEELLNAMPPYQGGGDMIKDVTFEKTTYNELPFKFEAGTPNIEAGICLNEAIDYISSIGLAHIEAYEHDLLVYTQEKLSQIPGIRFIGTADQKCSVISFIIEGTHPYDVGVILDKLGIAVRTGHHCAQPVMDRFGIPGTIRVSLALYNTKEDIDILIAGIQRAVNMLV</sequence>
<dbReference type="GO" id="GO:0031071">
    <property type="term" value="F:cysteine desulfurase activity"/>
    <property type="evidence" value="ECO:0007669"/>
    <property type="project" value="UniProtKB-UniRule"/>
</dbReference>
<keyword evidence="5 8" id="KW-0663">Pyridoxal phosphate</keyword>
<dbReference type="SUPFAM" id="SSF53383">
    <property type="entry name" value="PLP-dependent transferases"/>
    <property type="match status" value="1"/>
</dbReference>
<dbReference type="InterPro" id="IPR015421">
    <property type="entry name" value="PyrdxlP-dep_Trfase_major"/>
</dbReference>
<dbReference type="Gene3D" id="3.90.1150.10">
    <property type="entry name" value="Aspartate Aminotransferase, domain 1"/>
    <property type="match status" value="1"/>
</dbReference>
<accession>A0A4V6Z2F9</accession>
<dbReference type="GO" id="GO:0006534">
    <property type="term" value="P:cysteine metabolic process"/>
    <property type="evidence" value="ECO:0007669"/>
    <property type="project" value="UniProtKB-UniRule"/>
</dbReference>
<evidence type="ECO:0000256" key="5">
    <source>
        <dbReference type="ARBA" id="ARBA00022898"/>
    </source>
</evidence>
<evidence type="ECO:0000256" key="3">
    <source>
        <dbReference type="ARBA" id="ARBA00010447"/>
    </source>
</evidence>
<dbReference type="InterPro" id="IPR010970">
    <property type="entry name" value="Cys_dSase_SufS"/>
</dbReference>
<dbReference type="CDD" id="cd06453">
    <property type="entry name" value="SufS_like"/>
    <property type="match status" value="1"/>
</dbReference>
<evidence type="ECO:0000256" key="4">
    <source>
        <dbReference type="ARBA" id="ARBA00022679"/>
    </source>
</evidence>
<dbReference type="InterPro" id="IPR015422">
    <property type="entry name" value="PyrdxlP-dep_Trfase_small"/>
</dbReference>
<dbReference type="Pfam" id="PF00266">
    <property type="entry name" value="Aminotran_5"/>
    <property type="match status" value="1"/>
</dbReference>
<evidence type="ECO:0000256" key="8">
    <source>
        <dbReference type="RuleBase" id="RU004506"/>
    </source>
</evidence>
<dbReference type="EMBL" id="LR590484">
    <property type="protein sequence ID" value="VTR30228.1"/>
    <property type="molecule type" value="Genomic_DNA"/>
</dbReference>
<dbReference type="STRING" id="1123265.GCA_000686625_04759"/>
<comment type="similarity">
    <text evidence="3 8">Belongs to the class-V pyridoxal-phosphate-dependent aminotransferase family. Csd subfamily.</text>
</comment>
<evidence type="ECO:0000313" key="10">
    <source>
        <dbReference type="EMBL" id="VTR30228.1"/>
    </source>
</evidence>
<comment type="function">
    <text evidence="2 8">Catalyzes the removal of elemental sulfur and selenium atoms from L-cysteine, L-cystine, L-selenocysteine, and L-selenocystine to produce L-alanine.</text>
</comment>
<dbReference type="PIRSF" id="PIRSF005572">
    <property type="entry name" value="NifS"/>
    <property type="match status" value="1"/>
</dbReference>
<dbReference type="AlphaFoldDB" id="A0A4V6Z2F9"/>
<dbReference type="PANTHER" id="PTHR43586">
    <property type="entry name" value="CYSTEINE DESULFURASE"/>
    <property type="match status" value="1"/>
</dbReference>
<feature type="domain" description="Aminotransferase class V" evidence="9">
    <location>
        <begin position="26"/>
        <end position="395"/>
    </location>
</feature>
<organism evidence="10 11">
    <name type="scientific">Sphingobacterium thalpophilum</name>
    <dbReference type="NCBI Taxonomy" id="259"/>
    <lineage>
        <taxon>Bacteria</taxon>
        <taxon>Pseudomonadati</taxon>
        <taxon>Bacteroidota</taxon>
        <taxon>Sphingobacteriia</taxon>
        <taxon>Sphingobacteriales</taxon>
        <taxon>Sphingobacteriaceae</taxon>
        <taxon>Sphingobacterium</taxon>
    </lineage>
</organism>
<evidence type="ECO:0000256" key="6">
    <source>
        <dbReference type="ARBA" id="ARBA00050776"/>
    </source>
</evidence>
<protein>
    <recommendedName>
        <fullName evidence="8">Cysteine desulfurase</fullName>
        <ecNumber evidence="8">2.8.1.7</ecNumber>
    </recommendedName>
</protein>
<dbReference type="GeneID" id="78461407"/>
<evidence type="ECO:0000313" key="11">
    <source>
        <dbReference type="Proteomes" id="UP000308196"/>
    </source>
</evidence>
<gene>
    <name evidence="10" type="primary">sufS</name>
    <name evidence="10" type="ORF">NCTC11429_00602</name>
</gene>
<proteinExistence type="inferred from homology"/>
<comment type="catalytic activity">
    <reaction evidence="6 8">
        <text>(sulfur carrier)-H + L-cysteine = (sulfur carrier)-SH + L-alanine</text>
        <dbReference type="Rhea" id="RHEA:43892"/>
        <dbReference type="Rhea" id="RHEA-COMP:14737"/>
        <dbReference type="Rhea" id="RHEA-COMP:14739"/>
        <dbReference type="ChEBI" id="CHEBI:29917"/>
        <dbReference type="ChEBI" id="CHEBI:35235"/>
        <dbReference type="ChEBI" id="CHEBI:57972"/>
        <dbReference type="ChEBI" id="CHEBI:64428"/>
        <dbReference type="EC" id="2.8.1.7"/>
    </reaction>
</comment>
<dbReference type="GO" id="GO:0030170">
    <property type="term" value="F:pyridoxal phosphate binding"/>
    <property type="evidence" value="ECO:0007669"/>
    <property type="project" value="UniProtKB-UniRule"/>
</dbReference>
<evidence type="ECO:0000256" key="1">
    <source>
        <dbReference type="ARBA" id="ARBA00001933"/>
    </source>
</evidence>
<dbReference type="InterPro" id="IPR020578">
    <property type="entry name" value="Aminotrans_V_PyrdxlP_BS"/>
</dbReference>